<feature type="transmembrane region" description="Helical" evidence="2">
    <location>
        <begin position="85"/>
        <end position="102"/>
    </location>
</feature>
<feature type="region of interest" description="Disordered" evidence="1">
    <location>
        <begin position="1"/>
        <end position="33"/>
    </location>
</feature>
<keyword evidence="3" id="KW-0808">Transferase</keyword>
<dbReference type="PANTHER" id="PTHR11440">
    <property type="entry name" value="LECITHIN-CHOLESTEROL ACYLTRANSFERASE-RELATED"/>
    <property type="match status" value="1"/>
</dbReference>
<dbReference type="GO" id="GO:0008374">
    <property type="term" value="F:O-acyltransferase activity"/>
    <property type="evidence" value="ECO:0007669"/>
    <property type="project" value="InterPro"/>
</dbReference>
<proteinExistence type="predicted"/>
<feature type="compositionally biased region" description="Polar residues" evidence="1">
    <location>
        <begin position="1"/>
        <end position="15"/>
    </location>
</feature>
<dbReference type="EMBL" id="LN483144">
    <property type="protein sequence ID" value="CDZ96443.1"/>
    <property type="molecule type" value="Genomic_DNA"/>
</dbReference>
<keyword evidence="2" id="KW-1133">Transmembrane helix</keyword>
<dbReference type="Pfam" id="PF02450">
    <property type="entry name" value="LCAT"/>
    <property type="match status" value="1"/>
</dbReference>
<evidence type="ECO:0000256" key="2">
    <source>
        <dbReference type="SAM" id="Phobius"/>
    </source>
</evidence>
<sequence>MPIRQRTSGSTPKKSTGNDKPNGDGKKKTQAPLSVKLFPQDDHSFKVAGVGPSTPWEQANIPESLFQSLDVPKKKPLSFIRSTKTLFPLGLVLGALLAYFLISPLDTDSFEAYSHRLSTFLDEFPVPDLPNFSGFPGEMSSFFKDFGGENGAMGWMKNRDFQVGSKLADEGLQAKHSVILIPGIISTNLESWSTAPAARSFFRKRLWGSASMIRAVLSDKETWMQALALDPVTGLDPVGHKVRASQGFDAASQFIQGYWIWAKIIENLAPLNYDSNNLELAAYDWRLSYHNLELRDAYFSQLKSRVEFFKHTSGQKVVLVGHSLKWVEAEGPSFGNGGPDWVENHIESFVNIAGPMLGVAKAMAALLSGEMKDTVEVNPAAAFLLEKMFSRKERADLFRSWAGSASMWLKGGNTIWGNEDSAPDDPLDATHSHGTFLSFRHSDAPTAEKELTAEHVSPNLTVTESNAFMLQHTPMPFQKMYGTNYSSGIEADIDQLRKNNQDHTKWTNPLEIQLPNAPSLKIFCMYGHGKETERSYWYMKGKYEQDEGNGEGNAMPCVDGCNSNGTSDPNPLNFPLGRDMWIDSDVSTPNSVPTVRNGVKFGEGDGTVPLLSLGAMCVEGWKRKEWNPAGIKVVTREQAHLPEALDLRGGATTGEHVDILGSEMVNEAVGRIAAGRGHELEDLFVSNIREYAAKINWPSDSSEDSKKNKGFWG</sequence>
<keyword evidence="3" id="KW-0012">Acyltransferase</keyword>
<evidence type="ECO:0000256" key="1">
    <source>
        <dbReference type="SAM" id="MobiDB-lite"/>
    </source>
</evidence>
<name>A0A0F7SFQ3_PHARH</name>
<organism evidence="3">
    <name type="scientific">Phaffia rhodozyma</name>
    <name type="common">Yeast</name>
    <name type="synonym">Xanthophyllomyces dendrorhous</name>
    <dbReference type="NCBI Taxonomy" id="264483"/>
    <lineage>
        <taxon>Eukaryota</taxon>
        <taxon>Fungi</taxon>
        <taxon>Dikarya</taxon>
        <taxon>Basidiomycota</taxon>
        <taxon>Agaricomycotina</taxon>
        <taxon>Tremellomycetes</taxon>
        <taxon>Cystofilobasidiales</taxon>
        <taxon>Mrakiaceae</taxon>
        <taxon>Phaffia</taxon>
    </lineage>
</organism>
<dbReference type="AlphaFoldDB" id="A0A0F7SFQ3"/>
<reference evidence="3" key="1">
    <citation type="submission" date="2014-08" db="EMBL/GenBank/DDBJ databases">
        <authorList>
            <person name="Sharma Rahul"/>
            <person name="Thines Marco"/>
        </authorList>
    </citation>
    <scope>NUCLEOTIDE SEQUENCE</scope>
</reference>
<protein>
    <submittedName>
        <fullName evidence="3">Phospholipid:diacylglycerol acyltransferase</fullName>
    </submittedName>
</protein>
<keyword evidence="2" id="KW-0812">Transmembrane</keyword>
<dbReference type="GO" id="GO:0006629">
    <property type="term" value="P:lipid metabolic process"/>
    <property type="evidence" value="ECO:0007669"/>
    <property type="project" value="InterPro"/>
</dbReference>
<evidence type="ECO:0000313" key="3">
    <source>
        <dbReference type="EMBL" id="CDZ96443.1"/>
    </source>
</evidence>
<dbReference type="Gene3D" id="3.40.50.1820">
    <property type="entry name" value="alpha/beta hydrolase"/>
    <property type="match status" value="1"/>
</dbReference>
<accession>A0A0F7SFQ3</accession>
<keyword evidence="2" id="KW-0472">Membrane</keyword>
<dbReference type="InterPro" id="IPR029058">
    <property type="entry name" value="AB_hydrolase_fold"/>
</dbReference>
<dbReference type="InterPro" id="IPR003386">
    <property type="entry name" value="LACT/PDAT_acylTrfase"/>
</dbReference>
<dbReference type="SUPFAM" id="SSF53474">
    <property type="entry name" value="alpha/beta-Hydrolases"/>
    <property type="match status" value="1"/>
</dbReference>